<dbReference type="InterPro" id="IPR002781">
    <property type="entry name" value="TM_pro_TauE-like"/>
</dbReference>
<feature type="transmembrane region" description="Helical" evidence="5">
    <location>
        <begin position="231"/>
        <end position="250"/>
    </location>
</feature>
<evidence type="ECO:0000313" key="6">
    <source>
        <dbReference type="EMBL" id="ADD69463.1"/>
    </source>
</evidence>
<dbReference type="AlphaFoldDB" id="D4H5M2"/>
<evidence type="ECO:0000256" key="5">
    <source>
        <dbReference type="RuleBase" id="RU363041"/>
    </source>
</evidence>
<accession>D4H5M2</accession>
<dbReference type="FunCoup" id="D4H5M2">
    <property type="interactions" value="174"/>
</dbReference>
<proteinExistence type="inferred from homology"/>
<dbReference type="PaxDb" id="522772-Dacet_2709"/>
<dbReference type="Pfam" id="PF01925">
    <property type="entry name" value="TauE"/>
    <property type="match status" value="1"/>
</dbReference>
<dbReference type="GO" id="GO:0005886">
    <property type="term" value="C:plasma membrane"/>
    <property type="evidence" value="ECO:0007669"/>
    <property type="project" value="UniProtKB-SubCell"/>
</dbReference>
<dbReference type="InParanoid" id="D4H5M2"/>
<evidence type="ECO:0000256" key="4">
    <source>
        <dbReference type="ARBA" id="ARBA00023136"/>
    </source>
</evidence>
<evidence type="ECO:0000256" key="1">
    <source>
        <dbReference type="ARBA" id="ARBA00004141"/>
    </source>
</evidence>
<dbReference type="OrthoDB" id="554695at2"/>
<keyword evidence="7" id="KW-1185">Reference proteome</keyword>
<keyword evidence="4 5" id="KW-0472">Membrane</keyword>
<dbReference type="eggNOG" id="COG0730">
    <property type="taxonomic scope" value="Bacteria"/>
</dbReference>
<gene>
    <name evidence="6" type="ordered locus">Dacet_2709</name>
</gene>
<comment type="subcellular location">
    <subcellularLocation>
        <location evidence="5">Cell membrane</location>
        <topology evidence="5">Multi-pass membrane protein</topology>
    </subcellularLocation>
    <subcellularLocation>
        <location evidence="1">Membrane</location>
        <topology evidence="1">Multi-pass membrane protein</topology>
    </subcellularLocation>
</comment>
<keyword evidence="2 5" id="KW-0812">Transmembrane</keyword>
<reference evidence="6 7" key="1">
    <citation type="journal article" date="2010" name="Stand. Genomic Sci.">
        <title>Complete genome sequence of Denitrovibrio acetiphilus type strain (N2460).</title>
        <authorList>
            <person name="Kiss H."/>
            <person name="Lang E."/>
            <person name="Lapidus A."/>
            <person name="Copeland A."/>
            <person name="Nolan M."/>
            <person name="Glavina Del Rio T."/>
            <person name="Chen F."/>
            <person name="Lucas S."/>
            <person name="Tice H."/>
            <person name="Cheng J.F."/>
            <person name="Han C."/>
            <person name="Goodwin L."/>
            <person name="Pitluck S."/>
            <person name="Liolios K."/>
            <person name="Pati A."/>
            <person name="Ivanova N."/>
            <person name="Mavromatis K."/>
            <person name="Chen A."/>
            <person name="Palaniappan K."/>
            <person name="Land M."/>
            <person name="Hauser L."/>
            <person name="Chang Y.J."/>
            <person name="Jeffries C.D."/>
            <person name="Detter J.C."/>
            <person name="Brettin T."/>
            <person name="Spring S."/>
            <person name="Rohde M."/>
            <person name="Goker M."/>
            <person name="Woyke T."/>
            <person name="Bristow J."/>
            <person name="Eisen J.A."/>
            <person name="Markowitz V."/>
            <person name="Hugenholtz P."/>
            <person name="Kyrpides N.C."/>
            <person name="Klenk H.P."/>
        </authorList>
    </citation>
    <scope>NUCLEOTIDE SEQUENCE [LARGE SCALE GENOMIC DNA]</scope>
    <source>
        <strain evidence="7">DSM 12809 / NBRC 114555 / N2460</strain>
    </source>
</reference>
<name>D4H5M2_DENA2</name>
<dbReference type="HOGENOM" id="CLU_045498_2_3_0"/>
<dbReference type="PANTHER" id="PTHR43701">
    <property type="entry name" value="MEMBRANE TRANSPORTER PROTEIN MJ0441-RELATED"/>
    <property type="match status" value="1"/>
</dbReference>
<feature type="transmembrane region" description="Helical" evidence="5">
    <location>
        <begin position="74"/>
        <end position="93"/>
    </location>
</feature>
<dbReference type="STRING" id="522772.Dacet_2709"/>
<evidence type="ECO:0000256" key="3">
    <source>
        <dbReference type="ARBA" id="ARBA00022989"/>
    </source>
</evidence>
<organism evidence="6 7">
    <name type="scientific">Denitrovibrio acetiphilus (strain DSM 12809 / NBRC 114555 / N2460)</name>
    <dbReference type="NCBI Taxonomy" id="522772"/>
    <lineage>
        <taxon>Bacteria</taxon>
        <taxon>Pseudomonadati</taxon>
        <taxon>Deferribacterota</taxon>
        <taxon>Deferribacteres</taxon>
        <taxon>Deferribacterales</taxon>
        <taxon>Geovibrionaceae</taxon>
        <taxon>Denitrovibrio</taxon>
    </lineage>
</organism>
<comment type="similarity">
    <text evidence="5">Belongs to the 4-toluene sulfonate uptake permease (TSUP) (TC 2.A.102) family.</text>
</comment>
<evidence type="ECO:0000313" key="7">
    <source>
        <dbReference type="Proteomes" id="UP000002012"/>
    </source>
</evidence>
<dbReference type="EMBL" id="CP001968">
    <property type="protein sequence ID" value="ADD69463.1"/>
    <property type="molecule type" value="Genomic_DNA"/>
</dbReference>
<feature type="transmembrane region" description="Helical" evidence="5">
    <location>
        <begin position="105"/>
        <end position="122"/>
    </location>
</feature>
<feature type="transmembrane region" description="Helical" evidence="5">
    <location>
        <begin position="179"/>
        <end position="197"/>
    </location>
</feature>
<dbReference type="KEGG" id="dap:Dacet_2709"/>
<feature type="transmembrane region" description="Helical" evidence="5">
    <location>
        <begin position="142"/>
        <end position="167"/>
    </location>
</feature>
<dbReference type="Proteomes" id="UP000002012">
    <property type="component" value="Chromosome"/>
</dbReference>
<keyword evidence="5" id="KW-1003">Cell membrane</keyword>
<sequence precursor="true">MDINILQLAILLPAGFAAGLLNALAGGGSFMTVPLLIFTGLEPTVANATNRLGIWIQSLAGTRKFSNMGYFPKVYSYTAAIPVGLGAISGAYLATIVSDDMFRKYFAFFMVLMTLVTFLKPGTKELKEDVKFTVWATVINSVVYFFIGIYSGFVQAGVGFLMTAACVMSGLDMVRAHAVKLFLNLIAATVSVAIFIYAGKVLFLPAIALGSGMAFGAVTAANISVKVSNTFLKRVVSVAIIIFAILLLVLK</sequence>
<protein>
    <recommendedName>
        <fullName evidence="5">Probable membrane transporter protein</fullName>
    </recommendedName>
</protein>
<dbReference type="PANTHER" id="PTHR43701:SF2">
    <property type="entry name" value="MEMBRANE TRANSPORTER PROTEIN YJNA-RELATED"/>
    <property type="match status" value="1"/>
</dbReference>
<dbReference type="InterPro" id="IPR051598">
    <property type="entry name" value="TSUP/Inactive_protease-like"/>
</dbReference>
<keyword evidence="3 5" id="KW-1133">Transmembrane helix</keyword>
<dbReference type="RefSeq" id="WP_013011956.1">
    <property type="nucleotide sequence ID" value="NC_013943.1"/>
</dbReference>
<feature type="transmembrane region" description="Helical" evidence="5">
    <location>
        <begin position="203"/>
        <end position="224"/>
    </location>
</feature>
<evidence type="ECO:0000256" key="2">
    <source>
        <dbReference type="ARBA" id="ARBA00022692"/>
    </source>
</evidence>